<dbReference type="CDD" id="cd00009">
    <property type="entry name" value="AAA"/>
    <property type="match status" value="1"/>
</dbReference>
<reference evidence="11" key="1">
    <citation type="submission" date="2023-08" db="EMBL/GenBank/DDBJ databases">
        <title>Complete genome sequence of Mycoplasma seminis 2200.</title>
        <authorList>
            <person name="Spergser J."/>
        </authorList>
    </citation>
    <scope>NUCLEOTIDE SEQUENCE [LARGE SCALE GENOMIC DNA]</scope>
    <source>
        <strain evidence="11">2200</strain>
    </source>
</reference>
<dbReference type="PANTHER" id="PTHR30050:SF2">
    <property type="entry name" value="CHROMOSOMAL REPLICATION INITIATOR PROTEIN DNAA"/>
    <property type="match status" value="1"/>
</dbReference>
<dbReference type="SMART" id="SM00760">
    <property type="entry name" value="Bac_DnaA_C"/>
    <property type="match status" value="1"/>
</dbReference>
<dbReference type="Pfam" id="PF00308">
    <property type="entry name" value="Bac_DnaA"/>
    <property type="match status" value="1"/>
</dbReference>
<evidence type="ECO:0000256" key="2">
    <source>
        <dbReference type="ARBA" id="ARBA00022705"/>
    </source>
</evidence>
<dbReference type="InterPro" id="IPR003593">
    <property type="entry name" value="AAA+_ATPase"/>
</dbReference>
<dbReference type="Pfam" id="PF08299">
    <property type="entry name" value="Bac_DnaA_C"/>
    <property type="match status" value="1"/>
</dbReference>
<gene>
    <name evidence="11" type="ORF">Q8852_00005</name>
</gene>
<dbReference type="Gene3D" id="1.10.1750.10">
    <property type="match status" value="1"/>
</dbReference>
<keyword evidence="1" id="KW-0963">Cytoplasm</keyword>
<keyword evidence="4 7" id="KW-0067">ATP-binding</keyword>
<evidence type="ECO:0000256" key="1">
    <source>
        <dbReference type="ARBA" id="ARBA00022490"/>
    </source>
</evidence>
<keyword evidence="12" id="KW-1185">Reference proteome</keyword>
<organism evidence="11 12">
    <name type="scientific">Mycoplasma seminis</name>
    <dbReference type="NCBI Taxonomy" id="512749"/>
    <lineage>
        <taxon>Bacteria</taxon>
        <taxon>Bacillati</taxon>
        <taxon>Mycoplasmatota</taxon>
        <taxon>Mollicutes</taxon>
        <taxon>Mycoplasmataceae</taxon>
        <taxon>Mycoplasma</taxon>
    </lineage>
</organism>
<evidence type="ECO:0000259" key="9">
    <source>
        <dbReference type="SMART" id="SM00382"/>
    </source>
</evidence>
<dbReference type="InterPro" id="IPR013317">
    <property type="entry name" value="DnaA_dom"/>
</dbReference>
<evidence type="ECO:0000313" key="11">
    <source>
        <dbReference type="EMBL" id="WLP85551.1"/>
    </source>
</evidence>
<dbReference type="SUPFAM" id="SSF52540">
    <property type="entry name" value="P-loop containing nucleoside triphosphate hydrolases"/>
    <property type="match status" value="1"/>
</dbReference>
<keyword evidence="2 7" id="KW-0235">DNA replication</keyword>
<evidence type="ECO:0000256" key="5">
    <source>
        <dbReference type="ARBA" id="ARBA00023121"/>
    </source>
</evidence>
<dbReference type="EMBL" id="CP132191">
    <property type="protein sequence ID" value="WLP85551.1"/>
    <property type="molecule type" value="Genomic_DNA"/>
</dbReference>
<dbReference type="SMART" id="SM00382">
    <property type="entry name" value="AAA"/>
    <property type="match status" value="1"/>
</dbReference>
<evidence type="ECO:0000256" key="8">
    <source>
        <dbReference type="RuleBase" id="RU004227"/>
    </source>
</evidence>
<feature type="domain" description="Chromosomal replication initiator DnaA C-terminal" evidence="10">
    <location>
        <begin position="374"/>
        <end position="442"/>
    </location>
</feature>
<dbReference type="CDD" id="cd06571">
    <property type="entry name" value="Bac_DnaA_C"/>
    <property type="match status" value="1"/>
</dbReference>
<dbReference type="SUPFAM" id="SSF48295">
    <property type="entry name" value="TrpR-like"/>
    <property type="match status" value="1"/>
</dbReference>
<dbReference type="PANTHER" id="PTHR30050">
    <property type="entry name" value="CHROMOSOMAL REPLICATION INITIATOR PROTEIN DNAA"/>
    <property type="match status" value="1"/>
</dbReference>
<dbReference type="PRINTS" id="PR00051">
    <property type="entry name" value="DNAA"/>
</dbReference>
<dbReference type="InterPro" id="IPR020591">
    <property type="entry name" value="Chromosome_initiator_DnaA-like"/>
</dbReference>
<comment type="similarity">
    <text evidence="8">Belongs to the DnaA family.</text>
</comment>
<dbReference type="Gene3D" id="3.40.50.300">
    <property type="entry name" value="P-loop containing nucleotide triphosphate hydrolases"/>
    <property type="match status" value="1"/>
</dbReference>
<keyword evidence="3 7" id="KW-0547">Nucleotide-binding</keyword>
<evidence type="ECO:0000313" key="12">
    <source>
        <dbReference type="Proteomes" id="UP001237011"/>
    </source>
</evidence>
<dbReference type="InterPro" id="IPR010921">
    <property type="entry name" value="Trp_repressor/repl_initiator"/>
</dbReference>
<evidence type="ECO:0000256" key="7">
    <source>
        <dbReference type="RuleBase" id="RU000577"/>
    </source>
</evidence>
<evidence type="ECO:0000256" key="6">
    <source>
        <dbReference type="ARBA" id="ARBA00023125"/>
    </source>
</evidence>
<protein>
    <recommendedName>
        <fullName evidence="7">Chromosomal replication initiator protein DnaA</fullName>
    </recommendedName>
</protein>
<accession>A0ABY9HAT5</accession>
<dbReference type="RefSeq" id="WP_305937983.1">
    <property type="nucleotide sequence ID" value="NZ_CP132191.1"/>
</dbReference>
<comment type="function">
    <text evidence="7">Plays an essential role in the initiation and regulation of chromosomal replication. ATP-DnaA binds to the origin of replication (oriC) to initiate formation of the DNA replication initiation complex once per cell cycle. Binds the DnaA box (a 9 base pair repeat at the origin) and separates the double-stranded (ds)DNA. Forms a right-handed helical filament on oriC DNA; dsDNA binds to the exterior of the filament while single-stranded (ss)DNA is stabiized in the filament's interior. The ATP-DnaA-oriC complex binds and stabilizes one strand of the AT-rich DNA unwinding element (DUE), permitting loading of DNA polymerase. After initiation quickly degrades to an ADP-DnaA complex that is not apt for DNA replication. Binds acidic phospholipids.</text>
</comment>
<proteinExistence type="inferred from homology"/>
<dbReference type="InterPro" id="IPR027417">
    <property type="entry name" value="P-loop_NTPase"/>
</dbReference>
<keyword evidence="5" id="KW-0446">Lipid-binding</keyword>
<dbReference type="Proteomes" id="UP001237011">
    <property type="component" value="Chromosome"/>
</dbReference>
<dbReference type="InterPro" id="IPR013159">
    <property type="entry name" value="DnaA_C"/>
</dbReference>
<feature type="domain" description="AAA+ ATPase" evidence="9">
    <location>
        <begin position="153"/>
        <end position="282"/>
    </location>
</feature>
<evidence type="ECO:0000259" key="10">
    <source>
        <dbReference type="SMART" id="SM00760"/>
    </source>
</evidence>
<evidence type="ECO:0000256" key="3">
    <source>
        <dbReference type="ARBA" id="ARBA00022741"/>
    </source>
</evidence>
<evidence type="ECO:0000256" key="4">
    <source>
        <dbReference type="ARBA" id="ARBA00022840"/>
    </source>
</evidence>
<keyword evidence="6 7" id="KW-0238">DNA-binding</keyword>
<sequence>MNNLFKEEENNNHEVKLDVLNEVFVEYMKNEIQDNMLFRTFFKNLKILSFENNEVVIFFPKVYPDLFNFKKYYNDIFVKAVNEVFGEGVTFKIIDKDYLEASKNAEKVIKKADNLIKPSNSGNLDQTFDTYVESNFNKEALNICKSIAAGEYNFNVLFISGNSGLGKTHLVNALNNEFCKQGKKVFIINPISFSPWLTNLLKENDPKKLFNTHKRLVENYDLLIFDDFQIFGEGNKKSTKDFIFQILDGRMQKDKITVFCSDKDINQISTMFDNRLITRLQSGFITKIKQPDMDDLSKLLDSFLDDIELNNELISNEAKDFIIRNHTASIRTLLGAVKRISHYKKDILKSPKEYIDKTITNIFADVVQQQENITPDVIIKAVSKYYKIPVKDILSNSRKAEIVVARHIAMYMISIQLDYSSTELGKVFKKDHSTVLNALNKFKNSDDESLKRTIQELRNQIYKIN</sequence>
<name>A0ABY9HAT5_9MOLU</name>